<evidence type="ECO:0000313" key="5">
    <source>
        <dbReference type="Proteomes" id="UP000285575"/>
    </source>
</evidence>
<dbReference type="InterPro" id="IPR003115">
    <property type="entry name" value="ParB_N"/>
</dbReference>
<accession>A0A437R9H4</accession>
<organism evidence="4 5">
    <name type="scientific">Rubrivivax rivuli</name>
    <dbReference type="NCBI Taxonomy" id="1862385"/>
    <lineage>
        <taxon>Bacteria</taxon>
        <taxon>Pseudomonadati</taxon>
        <taxon>Pseudomonadota</taxon>
        <taxon>Betaproteobacteria</taxon>
        <taxon>Burkholderiales</taxon>
        <taxon>Sphaerotilaceae</taxon>
        <taxon>Rubrivivax</taxon>
    </lineage>
</organism>
<dbReference type="Proteomes" id="UP000285575">
    <property type="component" value="Unassembled WGS sequence"/>
</dbReference>
<gene>
    <name evidence="4" type="ORF">EOE66_20815</name>
</gene>
<dbReference type="SUPFAM" id="SSF110849">
    <property type="entry name" value="ParB/Sulfiredoxin"/>
    <property type="match status" value="1"/>
</dbReference>
<dbReference type="PANTHER" id="PTHR33375">
    <property type="entry name" value="CHROMOSOME-PARTITIONING PROTEIN PARB-RELATED"/>
    <property type="match status" value="1"/>
</dbReference>
<protein>
    <submittedName>
        <fullName evidence="4">ParB/RepB/Spo0J family partition protein</fullName>
    </submittedName>
</protein>
<dbReference type="EMBL" id="SACR01000007">
    <property type="protein sequence ID" value="RVU43382.1"/>
    <property type="molecule type" value="Genomic_DNA"/>
</dbReference>
<evidence type="ECO:0000313" key="4">
    <source>
        <dbReference type="EMBL" id="RVU43382.1"/>
    </source>
</evidence>
<proteinExistence type="inferred from homology"/>
<dbReference type="PANTHER" id="PTHR33375:SF1">
    <property type="entry name" value="CHROMOSOME-PARTITIONING PROTEIN PARB-RELATED"/>
    <property type="match status" value="1"/>
</dbReference>
<dbReference type="SMART" id="SM00470">
    <property type="entry name" value="ParB"/>
    <property type="match status" value="1"/>
</dbReference>
<dbReference type="GO" id="GO:0003677">
    <property type="term" value="F:DNA binding"/>
    <property type="evidence" value="ECO:0007669"/>
    <property type="project" value="InterPro"/>
</dbReference>
<dbReference type="AlphaFoldDB" id="A0A437R9H4"/>
<name>A0A437R9H4_9BURK</name>
<reference evidence="4 5" key="1">
    <citation type="submission" date="2019-01" db="EMBL/GenBank/DDBJ databases">
        <authorList>
            <person name="Chen W.-M."/>
        </authorList>
    </citation>
    <scope>NUCLEOTIDE SEQUENCE [LARGE SCALE GENOMIC DNA]</scope>
    <source>
        <strain evidence="4 5">KYPY4</strain>
    </source>
</reference>
<comment type="caution">
    <text evidence="4">The sequence shown here is derived from an EMBL/GenBank/DDBJ whole genome shotgun (WGS) entry which is preliminary data.</text>
</comment>
<dbReference type="SUPFAM" id="SSF109709">
    <property type="entry name" value="KorB DNA-binding domain-like"/>
    <property type="match status" value="1"/>
</dbReference>
<dbReference type="Gene3D" id="1.10.10.2830">
    <property type="match status" value="1"/>
</dbReference>
<dbReference type="GO" id="GO:0007059">
    <property type="term" value="P:chromosome segregation"/>
    <property type="evidence" value="ECO:0007669"/>
    <property type="project" value="TreeGrafter"/>
</dbReference>
<comment type="similarity">
    <text evidence="1">Belongs to the ParB family.</text>
</comment>
<dbReference type="Gene3D" id="3.90.1530.30">
    <property type="match status" value="1"/>
</dbReference>
<feature type="region of interest" description="Disordered" evidence="2">
    <location>
        <begin position="400"/>
        <end position="428"/>
    </location>
</feature>
<dbReference type="CDD" id="cd16405">
    <property type="entry name" value="RepB_like_N"/>
    <property type="match status" value="1"/>
</dbReference>
<evidence type="ECO:0000256" key="2">
    <source>
        <dbReference type="SAM" id="MobiDB-lite"/>
    </source>
</evidence>
<dbReference type="GO" id="GO:0005694">
    <property type="term" value="C:chromosome"/>
    <property type="evidence" value="ECO:0007669"/>
    <property type="project" value="TreeGrafter"/>
</dbReference>
<evidence type="ECO:0000259" key="3">
    <source>
        <dbReference type="SMART" id="SM00470"/>
    </source>
</evidence>
<evidence type="ECO:0000256" key="1">
    <source>
        <dbReference type="ARBA" id="ARBA00006295"/>
    </source>
</evidence>
<dbReference type="Pfam" id="PF02195">
    <property type="entry name" value="ParB_N"/>
    <property type="match status" value="1"/>
</dbReference>
<dbReference type="NCBIfam" id="TIGR00180">
    <property type="entry name" value="parB_part"/>
    <property type="match status" value="1"/>
</dbReference>
<sequence length="463" mass="50326">MPPRHRVTVRRYRSTSQAARCLRSARQTSEVSADCRLVATPGQFMIDPPEPLTTAAPAHDAALHAGSGAGAHRSARLDQAVRGVARAAMKRGEKVVQIRTTIKLGQARRSEKPKASAPTVLLLDPRQIDVSRWSNRHDESYRSDAFQNLKRSIQHDGENHVPVLVRALPSGRSGIAQPRYELVYGHRRRQACFELGLPVRAIVEMLAERDLVRRMHAENCEREPLSAYEAGRFYQQLMDAQLYGSQRQMAQALGIDQADAGRKIWLAGLPADLIGVFRNPAEISCDDVKRLRGAWTHDAEGMLREARQLLEADGPLPAKQAVARLASPGDPRGDGGSITRAEQKARPAASAQARSMVEIQSSGPDAVTLRVNTGLSMADREALLLQVELFLLQRRGAPHAPAARRVRSPAPAPLPSEVPLQPNPSDNEEGFVQAVDVARSSGGGTVDEAASCASSLFVIDAPS</sequence>
<dbReference type="InterPro" id="IPR037972">
    <property type="entry name" value="RepB_N"/>
</dbReference>
<dbReference type="InterPro" id="IPR036086">
    <property type="entry name" value="ParB/Sulfiredoxin_sf"/>
</dbReference>
<keyword evidence="5" id="KW-1185">Reference proteome</keyword>
<feature type="domain" description="ParB-like N-terminal" evidence="3">
    <location>
        <begin position="121"/>
        <end position="220"/>
    </location>
</feature>
<dbReference type="OrthoDB" id="9150072at2"/>
<dbReference type="InterPro" id="IPR050336">
    <property type="entry name" value="Chromosome_partition/occlusion"/>
</dbReference>
<dbReference type="InterPro" id="IPR004437">
    <property type="entry name" value="ParB/RepB/Spo0J"/>
</dbReference>
<feature type="region of interest" description="Disordered" evidence="2">
    <location>
        <begin position="325"/>
        <end position="351"/>
    </location>
</feature>